<dbReference type="RefSeq" id="XP_066802624.1">
    <property type="nucleotide sequence ID" value="XM_066947245.1"/>
</dbReference>
<evidence type="ECO:0000313" key="6">
    <source>
        <dbReference type="EMBL" id="KAK8853438.1"/>
    </source>
</evidence>
<dbReference type="GO" id="GO:0045732">
    <property type="term" value="P:positive regulation of protein catabolic process"/>
    <property type="evidence" value="ECO:0007669"/>
    <property type="project" value="TreeGrafter"/>
</dbReference>
<dbReference type="EMBL" id="JBCAWK010000007">
    <property type="protein sequence ID" value="KAK8853438.1"/>
    <property type="molecule type" value="Genomic_DNA"/>
</dbReference>
<dbReference type="Proteomes" id="UP001388673">
    <property type="component" value="Unassembled WGS sequence"/>
</dbReference>
<proteinExistence type="inferred from homology"/>
<sequence length="375" mass="40250">MNTTASIQINRHLRPAGALGSAGTGASSSSSLLFSPNHHHDIENPFYPPLAIARAGGNGGQIFVYSDADDASNSAYASFAGGGRRWDDNSVVVGQSSENMRDPLTSYLHQQFSQLSPSPTQSRSLTQTIFTPPSSFTQSVDIPHSHRHQIAASYTAQPMSLPLTPMSSSSLPLAATTTTTIPISIPRDGAGARRRNRSPPEPDGLIISLISSIFPHHVARIAPLSHTLEVITPPSNVLKGFILDHPSSGRTVYIHLSSPSPSSTAQQRPEILSPNFSQILRPHDPQLSIASPSNTGSTMSHYALDVREYLTALLDLASEALEANHLILVLDRDQDGLAELLHSLMYVGGQVVKPGALEGGWEWDPTKWVLVGMEL</sequence>
<dbReference type="Gene3D" id="3.40.630.60">
    <property type="match status" value="1"/>
</dbReference>
<protein>
    <recommendedName>
        <fullName evidence="4">Ornithine decarboxylase antizyme</fullName>
    </recommendedName>
</protein>
<dbReference type="SUPFAM" id="SSF55729">
    <property type="entry name" value="Acyl-CoA N-acyltransferases (Nat)"/>
    <property type="match status" value="1"/>
</dbReference>
<dbReference type="GO" id="GO:0005737">
    <property type="term" value="C:cytoplasm"/>
    <property type="evidence" value="ECO:0007669"/>
    <property type="project" value="TreeGrafter"/>
</dbReference>
<dbReference type="InterPro" id="IPR038581">
    <property type="entry name" value="ODC_AZ_sf"/>
</dbReference>
<reference evidence="6 7" key="1">
    <citation type="journal article" date="2024" name="bioRxiv">
        <title>Comparative genomics of Cryptococcus and Kwoniella reveals pathogenesis evolution and contrasting karyotype dynamics via intercentromeric recombination or chromosome fusion.</title>
        <authorList>
            <person name="Coelho M.A."/>
            <person name="David-Palma M."/>
            <person name="Shea T."/>
            <person name="Bowers K."/>
            <person name="McGinley-Smith S."/>
            <person name="Mohammad A.W."/>
            <person name="Gnirke A."/>
            <person name="Yurkov A.M."/>
            <person name="Nowrousian M."/>
            <person name="Sun S."/>
            <person name="Cuomo C.A."/>
            <person name="Heitman J."/>
        </authorList>
    </citation>
    <scope>NUCLEOTIDE SEQUENCE [LARGE SCALE GENOMIC DNA]</scope>
    <source>
        <strain evidence="6 7">CBS 13917</strain>
    </source>
</reference>
<dbReference type="PANTHER" id="PTHR10279:SF10">
    <property type="entry name" value="ORNITHINE DECARBOXYLASE ANTIZYME"/>
    <property type="match status" value="1"/>
</dbReference>
<dbReference type="AlphaFoldDB" id="A0AAW0YYJ1"/>
<evidence type="ECO:0000256" key="2">
    <source>
        <dbReference type="ARBA" id="ARBA00008796"/>
    </source>
</evidence>
<name>A0AAW0YYJ1_9TREE</name>
<dbReference type="PANTHER" id="PTHR10279">
    <property type="entry name" value="ORNITHINE DECARBOXYLASE ANTIZYME"/>
    <property type="match status" value="1"/>
</dbReference>
<comment type="similarity">
    <text evidence="2">Belongs to the ODC antizyme family.</text>
</comment>
<dbReference type="GO" id="GO:0005634">
    <property type="term" value="C:nucleus"/>
    <property type="evidence" value="ECO:0007669"/>
    <property type="project" value="TreeGrafter"/>
</dbReference>
<comment type="caution">
    <text evidence="6">The sequence shown here is derived from an EMBL/GenBank/DDBJ whole genome shotgun (WGS) entry which is preliminary data.</text>
</comment>
<keyword evidence="7" id="KW-1185">Reference proteome</keyword>
<evidence type="ECO:0000313" key="7">
    <source>
        <dbReference type="Proteomes" id="UP001388673"/>
    </source>
</evidence>
<dbReference type="KEGG" id="kne:92181402"/>
<evidence type="ECO:0000256" key="3">
    <source>
        <dbReference type="ARBA" id="ARBA00011486"/>
    </source>
</evidence>
<dbReference type="GO" id="GO:0008073">
    <property type="term" value="F:ornithine decarboxylase inhibitor activity"/>
    <property type="evidence" value="ECO:0007669"/>
    <property type="project" value="InterPro"/>
</dbReference>
<evidence type="ECO:0000256" key="1">
    <source>
        <dbReference type="ARBA" id="ARBA00002307"/>
    </source>
</evidence>
<gene>
    <name evidence="6" type="ORF">IAR55_004144</name>
</gene>
<evidence type="ECO:0000256" key="5">
    <source>
        <dbReference type="ARBA" id="ARBA00022758"/>
    </source>
</evidence>
<dbReference type="GO" id="GO:0075523">
    <property type="term" value="P:viral translational frameshifting"/>
    <property type="evidence" value="ECO:0007669"/>
    <property type="project" value="UniProtKB-KW"/>
</dbReference>
<dbReference type="GeneID" id="92181402"/>
<accession>A0AAW0YYJ1</accession>
<evidence type="ECO:0000256" key="4">
    <source>
        <dbReference type="ARBA" id="ARBA00017712"/>
    </source>
</evidence>
<dbReference type="InterPro" id="IPR002993">
    <property type="entry name" value="ODC_AZ"/>
</dbReference>
<organism evidence="6 7">
    <name type="scientific">Kwoniella newhampshirensis</name>
    <dbReference type="NCBI Taxonomy" id="1651941"/>
    <lineage>
        <taxon>Eukaryota</taxon>
        <taxon>Fungi</taxon>
        <taxon>Dikarya</taxon>
        <taxon>Basidiomycota</taxon>
        <taxon>Agaricomycotina</taxon>
        <taxon>Tremellomycetes</taxon>
        <taxon>Tremellales</taxon>
        <taxon>Cryptococcaceae</taxon>
        <taxon>Kwoniella</taxon>
    </lineage>
</organism>
<dbReference type="Pfam" id="PF02100">
    <property type="entry name" value="ODC_AZ"/>
    <property type="match status" value="1"/>
</dbReference>
<dbReference type="InterPro" id="IPR016181">
    <property type="entry name" value="Acyl_CoA_acyltransferase"/>
</dbReference>
<keyword evidence="5" id="KW-0688">Ribosomal frameshifting</keyword>
<comment type="subunit">
    <text evidence="3">Interacts with ODC and thereby sterically blocks ODC homodimerization.</text>
</comment>
<comment type="function">
    <text evidence="1">Ornithine decarboxylase (ODC) antizyme protein that negatively regulates ODC activity and intracellular polyamine biosynthesis in response to increased intracellular polyamine levels. Binds to ODC monomers, inhibiting the assembly of the functional ODC homodimer, and targets the monomers for ubiquitin-independent proteolytic destruction by the 26S proteasome.</text>
</comment>